<sequence>MNSRAVALPVTECSISIPPVRALHHQVAANACVQFQDVTDSSYSWHEKHRRTDKSTDLPTGFCAAVMV</sequence>
<evidence type="ECO:0000313" key="2">
    <source>
        <dbReference type="Proteomes" id="UP001259832"/>
    </source>
</evidence>
<dbReference type="EMBL" id="JASMQC010000013">
    <property type="protein sequence ID" value="KAK1940857.1"/>
    <property type="molecule type" value="Genomic_DNA"/>
</dbReference>
<reference evidence="1" key="1">
    <citation type="submission" date="2023-08" db="EMBL/GenBank/DDBJ databases">
        <title>Reference Genome Resource for the Citrus Pathogen Phytophthora citrophthora.</title>
        <authorList>
            <person name="Moller H."/>
            <person name="Coetzee B."/>
            <person name="Rose L.J."/>
            <person name="Van Niekerk J.M."/>
        </authorList>
    </citation>
    <scope>NUCLEOTIDE SEQUENCE</scope>
    <source>
        <strain evidence="1">STE-U-9442</strain>
    </source>
</reference>
<protein>
    <submittedName>
        <fullName evidence="1">Uncharacterized protein</fullName>
    </submittedName>
</protein>
<evidence type="ECO:0000313" key="1">
    <source>
        <dbReference type="EMBL" id="KAK1940857.1"/>
    </source>
</evidence>
<name>A0AAD9GLW7_9STRA</name>
<dbReference type="AlphaFoldDB" id="A0AAD9GLW7"/>
<dbReference type="Proteomes" id="UP001259832">
    <property type="component" value="Unassembled WGS sequence"/>
</dbReference>
<accession>A0AAD9GLW7</accession>
<keyword evidence="2" id="KW-1185">Reference proteome</keyword>
<comment type="caution">
    <text evidence="1">The sequence shown here is derived from an EMBL/GenBank/DDBJ whole genome shotgun (WGS) entry which is preliminary data.</text>
</comment>
<organism evidence="1 2">
    <name type="scientific">Phytophthora citrophthora</name>
    <dbReference type="NCBI Taxonomy" id="4793"/>
    <lineage>
        <taxon>Eukaryota</taxon>
        <taxon>Sar</taxon>
        <taxon>Stramenopiles</taxon>
        <taxon>Oomycota</taxon>
        <taxon>Peronosporomycetes</taxon>
        <taxon>Peronosporales</taxon>
        <taxon>Peronosporaceae</taxon>
        <taxon>Phytophthora</taxon>
    </lineage>
</organism>
<proteinExistence type="predicted"/>
<gene>
    <name evidence="1" type="ORF">P3T76_007563</name>
</gene>